<keyword evidence="5" id="KW-0378">Hydrolase</keyword>
<dbReference type="GO" id="GO:0004771">
    <property type="term" value="F:sterol ester esterase activity"/>
    <property type="evidence" value="ECO:0007669"/>
    <property type="project" value="UniProtKB-EC"/>
</dbReference>
<comment type="similarity">
    <text evidence="2">Belongs to the AB hydrolase superfamily. LDAH family.</text>
</comment>
<dbReference type="Pfam" id="PF10230">
    <property type="entry name" value="LIDHydrolase"/>
    <property type="match status" value="1"/>
</dbReference>
<evidence type="ECO:0000313" key="11">
    <source>
        <dbReference type="RefSeq" id="XP_031552920.1"/>
    </source>
</evidence>
<dbReference type="GO" id="GO:0005811">
    <property type="term" value="C:lipid droplet"/>
    <property type="evidence" value="ECO:0007669"/>
    <property type="project" value="UniProtKB-SubCell"/>
</dbReference>
<evidence type="ECO:0000256" key="1">
    <source>
        <dbReference type="ARBA" id="ARBA00004502"/>
    </source>
</evidence>
<dbReference type="AlphaFoldDB" id="A0A6P8HK01"/>
<dbReference type="PANTHER" id="PTHR13390">
    <property type="entry name" value="LIPASE"/>
    <property type="match status" value="1"/>
</dbReference>
<keyword evidence="9" id="KW-1133">Transmembrane helix</keyword>
<dbReference type="RefSeq" id="XP_031552920.1">
    <property type="nucleotide sequence ID" value="XM_031697060.1"/>
</dbReference>
<comment type="subcellular location">
    <subcellularLocation>
        <location evidence="1">Lipid droplet</location>
    </subcellularLocation>
</comment>
<dbReference type="FunCoup" id="A0A6P8HK01">
    <property type="interactions" value="460"/>
</dbReference>
<feature type="transmembrane region" description="Helical" evidence="9">
    <location>
        <begin position="171"/>
        <end position="197"/>
    </location>
</feature>
<reference evidence="11" key="1">
    <citation type="submission" date="2025-08" db="UniProtKB">
        <authorList>
            <consortium name="RefSeq"/>
        </authorList>
    </citation>
    <scope>IDENTIFICATION</scope>
    <source>
        <tissue evidence="11">Tentacle</tissue>
    </source>
</reference>
<dbReference type="GeneID" id="116290079"/>
<gene>
    <name evidence="11" type="primary">LOC116290079</name>
</gene>
<evidence type="ECO:0000256" key="3">
    <source>
        <dbReference type="ARBA" id="ARBA00019242"/>
    </source>
</evidence>
<dbReference type="EC" id="3.1.1.13" evidence="7"/>
<name>A0A6P8HK01_ACTTE</name>
<accession>A0A6P8HK01</accession>
<dbReference type="InterPro" id="IPR019363">
    <property type="entry name" value="LDAH"/>
</dbReference>
<dbReference type="PANTHER" id="PTHR13390:SF0">
    <property type="entry name" value="LIPID DROPLET-ASSOCIATED HYDROLASE"/>
    <property type="match status" value="1"/>
</dbReference>
<dbReference type="GO" id="GO:0019915">
    <property type="term" value="P:lipid storage"/>
    <property type="evidence" value="ECO:0007669"/>
    <property type="project" value="InterPro"/>
</dbReference>
<dbReference type="OrthoDB" id="448051at2759"/>
<dbReference type="Proteomes" id="UP000515163">
    <property type="component" value="Unplaced"/>
</dbReference>
<evidence type="ECO:0000313" key="10">
    <source>
        <dbReference type="Proteomes" id="UP000515163"/>
    </source>
</evidence>
<comment type="catalytic activity">
    <reaction evidence="8">
        <text>a cholesterol ester + H2O = cholesterol + a fatty acid + H(+)</text>
        <dbReference type="Rhea" id="RHEA:36403"/>
        <dbReference type="ChEBI" id="CHEBI:15377"/>
        <dbReference type="ChEBI" id="CHEBI:15378"/>
        <dbReference type="ChEBI" id="CHEBI:16113"/>
        <dbReference type="ChEBI" id="CHEBI:17002"/>
        <dbReference type="ChEBI" id="CHEBI:28868"/>
        <dbReference type="EC" id="3.1.1.13"/>
    </reaction>
    <physiologicalReaction direction="left-to-right" evidence="8">
        <dbReference type="Rhea" id="RHEA:36404"/>
    </physiologicalReaction>
</comment>
<evidence type="ECO:0000256" key="8">
    <source>
        <dbReference type="ARBA" id="ARBA00049527"/>
    </source>
</evidence>
<evidence type="ECO:0000256" key="2">
    <source>
        <dbReference type="ARBA" id="ARBA00008300"/>
    </source>
</evidence>
<proteinExistence type="inferred from homology"/>
<dbReference type="InParanoid" id="A0A6P8HK01"/>
<evidence type="ECO:0000256" key="7">
    <source>
        <dbReference type="ARBA" id="ARBA00039150"/>
    </source>
</evidence>
<dbReference type="InterPro" id="IPR029058">
    <property type="entry name" value="AB_hydrolase_fold"/>
</dbReference>
<dbReference type="SUPFAM" id="SSF53474">
    <property type="entry name" value="alpha/beta-Hydrolases"/>
    <property type="match status" value="1"/>
</dbReference>
<evidence type="ECO:0000256" key="5">
    <source>
        <dbReference type="ARBA" id="ARBA00022801"/>
    </source>
</evidence>
<organism evidence="10 11">
    <name type="scientific">Actinia tenebrosa</name>
    <name type="common">Australian red waratah sea anemone</name>
    <dbReference type="NCBI Taxonomy" id="6105"/>
    <lineage>
        <taxon>Eukaryota</taxon>
        <taxon>Metazoa</taxon>
        <taxon>Cnidaria</taxon>
        <taxon>Anthozoa</taxon>
        <taxon>Hexacorallia</taxon>
        <taxon>Actiniaria</taxon>
        <taxon>Actiniidae</taxon>
        <taxon>Actinia</taxon>
    </lineage>
</organism>
<keyword evidence="10" id="KW-1185">Reference proteome</keyword>
<dbReference type="KEGG" id="aten:116290079"/>
<keyword evidence="9" id="KW-0812">Transmembrane</keyword>
<sequence>MSTKPEGGVVRHEIALINGVHTKISYAVPHEDNERVCIVVIPGNPGSIEFYDIFIESLFKESGGKIPVYGVGHAGHCQLEEAGYFTCGKRKSPEQENSPDILHLEDQIAHKLSFIAYHIPKECKVILIGHSAGAYITLQMMKRYHDKDKFLKGILLFPAIEHIMESPSGRLWWVVCFYLQWPFLFMTFFFSLMPAVFKKWSIGWWMHLNKQSSHESTVNATHAFLNYRAMENMLRIGRDLGTIKDIDMQSVSDNIDKLIFYYGARDPWVPRSCYEKMKKLFPDGDINICNDDIQHAFVLNGSEQIAKKVWEWLDKEFTVV</sequence>
<keyword evidence="9" id="KW-0472">Membrane</keyword>
<evidence type="ECO:0000256" key="6">
    <source>
        <dbReference type="ARBA" id="ARBA00031924"/>
    </source>
</evidence>
<evidence type="ECO:0000256" key="9">
    <source>
        <dbReference type="SAM" id="Phobius"/>
    </source>
</evidence>
<protein>
    <recommendedName>
        <fullName evidence="3">Lipid droplet-associated hydrolase</fullName>
        <ecNumber evidence="7">3.1.1.13</ecNumber>
    </recommendedName>
    <alternativeName>
        <fullName evidence="6">Lipid droplet-associated serine hydrolase</fullName>
    </alternativeName>
</protein>
<dbReference type="Gene3D" id="3.40.50.1820">
    <property type="entry name" value="alpha/beta hydrolase"/>
    <property type="match status" value="1"/>
</dbReference>
<keyword evidence="4" id="KW-0551">Lipid droplet</keyword>
<evidence type="ECO:0000256" key="4">
    <source>
        <dbReference type="ARBA" id="ARBA00022677"/>
    </source>
</evidence>